<dbReference type="EMBL" id="WEGI01000015">
    <property type="protein sequence ID" value="MQY30798.1"/>
    <property type="molecule type" value="Genomic_DNA"/>
</dbReference>
<evidence type="ECO:0000313" key="1">
    <source>
        <dbReference type="EMBL" id="MQY30798.1"/>
    </source>
</evidence>
<proteinExistence type="predicted"/>
<organism evidence="1 2">
    <name type="scientific">Nocardia aurantia</name>
    <dbReference type="NCBI Taxonomy" id="2585199"/>
    <lineage>
        <taxon>Bacteria</taxon>
        <taxon>Bacillati</taxon>
        <taxon>Actinomycetota</taxon>
        <taxon>Actinomycetes</taxon>
        <taxon>Mycobacteriales</taxon>
        <taxon>Nocardiaceae</taxon>
        <taxon>Nocardia</taxon>
    </lineage>
</organism>
<dbReference type="AlphaFoldDB" id="A0A7K0DZ17"/>
<keyword evidence="2" id="KW-1185">Reference proteome</keyword>
<accession>A0A7K0DZ17</accession>
<gene>
    <name evidence="1" type="ORF">NRB56_64020</name>
</gene>
<dbReference type="Proteomes" id="UP000431401">
    <property type="component" value="Unassembled WGS sequence"/>
</dbReference>
<evidence type="ECO:0000313" key="2">
    <source>
        <dbReference type="Proteomes" id="UP000431401"/>
    </source>
</evidence>
<comment type="caution">
    <text evidence="1">The sequence shown here is derived from an EMBL/GenBank/DDBJ whole genome shotgun (WGS) entry which is preliminary data.</text>
</comment>
<protein>
    <submittedName>
        <fullName evidence="1">Uncharacterized protein</fullName>
    </submittedName>
</protein>
<name>A0A7K0DZ17_9NOCA</name>
<reference evidence="1 2" key="1">
    <citation type="submission" date="2019-10" db="EMBL/GenBank/DDBJ databases">
        <title>Nocardia macrotermitis sp. nov. and Nocardia aurantia sp. nov., isolated from the gut of fungus growing-termite Macrotermes natalensis.</title>
        <authorList>
            <person name="Benndorf R."/>
            <person name="Schwitalla J."/>
            <person name="Martin K."/>
            <person name="De Beer W."/>
            <person name="Kaster A.-K."/>
            <person name="Vollmers J."/>
            <person name="Poulsen M."/>
            <person name="Beemelmanns C."/>
        </authorList>
    </citation>
    <scope>NUCLEOTIDE SEQUENCE [LARGE SCALE GENOMIC DNA]</scope>
    <source>
        <strain evidence="1 2">RB56</strain>
    </source>
</reference>
<sequence length="45" mass="5164">MDNSSRRLRESADYVRKLQADHLYATGPTSIAGSSMRLCTMRCQW</sequence>